<proteinExistence type="predicted"/>
<dbReference type="AlphaFoldDB" id="A0A9D2HKF6"/>
<accession>A0A9D2HKF6</accession>
<reference evidence="1" key="2">
    <citation type="submission" date="2021-04" db="EMBL/GenBank/DDBJ databases">
        <authorList>
            <person name="Gilroy R."/>
        </authorList>
    </citation>
    <scope>NUCLEOTIDE SEQUENCE</scope>
    <source>
        <strain evidence="1">CHK178-16964</strain>
    </source>
</reference>
<organism evidence="1 2">
    <name type="scientific">Candidatus Lachnoclostridium stercoravium</name>
    <dbReference type="NCBI Taxonomy" id="2838633"/>
    <lineage>
        <taxon>Bacteria</taxon>
        <taxon>Bacillati</taxon>
        <taxon>Bacillota</taxon>
        <taxon>Clostridia</taxon>
        <taxon>Lachnospirales</taxon>
        <taxon>Lachnospiraceae</taxon>
    </lineage>
</organism>
<sequence length="104" mass="11594">MIVHQVFAQISEGTVQNIMVCADYELANYLTRCTYGDEAFAVDCLQYACAIGDGYRDGRFWHRDEDGSETEVPYIPTAEEEVSYLKNENEQLTLTVADLLGGAA</sequence>
<dbReference type="Proteomes" id="UP000823900">
    <property type="component" value="Unassembled WGS sequence"/>
</dbReference>
<name>A0A9D2HKF6_9FIRM</name>
<comment type="caution">
    <text evidence="1">The sequence shown here is derived from an EMBL/GenBank/DDBJ whole genome shotgun (WGS) entry which is preliminary data.</text>
</comment>
<evidence type="ECO:0000313" key="1">
    <source>
        <dbReference type="EMBL" id="HJA72410.1"/>
    </source>
</evidence>
<dbReference type="EMBL" id="DWZA01000104">
    <property type="protein sequence ID" value="HJA72410.1"/>
    <property type="molecule type" value="Genomic_DNA"/>
</dbReference>
<protein>
    <submittedName>
        <fullName evidence="1">Uncharacterized protein</fullName>
    </submittedName>
</protein>
<evidence type="ECO:0000313" key="2">
    <source>
        <dbReference type="Proteomes" id="UP000823900"/>
    </source>
</evidence>
<reference evidence="1" key="1">
    <citation type="journal article" date="2021" name="PeerJ">
        <title>Extensive microbial diversity within the chicken gut microbiome revealed by metagenomics and culture.</title>
        <authorList>
            <person name="Gilroy R."/>
            <person name="Ravi A."/>
            <person name="Getino M."/>
            <person name="Pursley I."/>
            <person name="Horton D.L."/>
            <person name="Alikhan N.F."/>
            <person name="Baker D."/>
            <person name="Gharbi K."/>
            <person name="Hall N."/>
            <person name="Watson M."/>
            <person name="Adriaenssens E.M."/>
            <person name="Foster-Nyarko E."/>
            <person name="Jarju S."/>
            <person name="Secka A."/>
            <person name="Antonio M."/>
            <person name="Oren A."/>
            <person name="Chaudhuri R.R."/>
            <person name="La Ragione R."/>
            <person name="Hildebrand F."/>
            <person name="Pallen M.J."/>
        </authorList>
    </citation>
    <scope>NUCLEOTIDE SEQUENCE</scope>
    <source>
        <strain evidence="1">CHK178-16964</strain>
    </source>
</reference>
<gene>
    <name evidence="1" type="ORF">IAA07_12705</name>
</gene>